<dbReference type="PROSITE" id="PS51274">
    <property type="entry name" value="GATASE_COBBQ"/>
    <property type="match status" value="1"/>
</dbReference>
<dbReference type="InterPro" id="IPR011698">
    <property type="entry name" value="GATase_3"/>
</dbReference>
<dbReference type="CDD" id="cd05389">
    <property type="entry name" value="CobQ_N"/>
    <property type="match status" value="1"/>
</dbReference>
<evidence type="ECO:0000259" key="5">
    <source>
        <dbReference type="Pfam" id="PF01656"/>
    </source>
</evidence>
<keyword evidence="3 4" id="KW-0315">Glutamine amidotransferase</keyword>
<evidence type="ECO:0000256" key="4">
    <source>
        <dbReference type="HAMAP-Rule" id="MF_00028"/>
    </source>
</evidence>
<dbReference type="CDD" id="cd01750">
    <property type="entry name" value="GATase1_CobQ"/>
    <property type="match status" value="1"/>
</dbReference>
<protein>
    <recommendedName>
        <fullName evidence="4">Cobyric acid synthase</fullName>
    </recommendedName>
</protein>
<dbReference type="InterPro" id="IPR027417">
    <property type="entry name" value="P-loop_NTPase"/>
</dbReference>
<keyword evidence="8" id="KW-1185">Reference proteome</keyword>
<evidence type="ECO:0000256" key="2">
    <source>
        <dbReference type="ARBA" id="ARBA00022573"/>
    </source>
</evidence>
<dbReference type="HAMAP" id="MF_00028">
    <property type="entry name" value="CobQ"/>
    <property type="match status" value="1"/>
</dbReference>
<accession>A0ABM9BY53</accession>
<dbReference type="PANTHER" id="PTHR21343">
    <property type="entry name" value="DETHIOBIOTIN SYNTHETASE"/>
    <property type="match status" value="1"/>
</dbReference>
<dbReference type="InterPro" id="IPR033949">
    <property type="entry name" value="CobQ_GATase1"/>
</dbReference>
<evidence type="ECO:0000256" key="1">
    <source>
        <dbReference type="ARBA" id="ARBA00004953"/>
    </source>
</evidence>
<comment type="pathway">
    <text evidence="1 4">Cofactor biosynthesis; adenosylcobalamin biosynthesis.</text>
</comment>
<gene>
    <name evidence="4 7" type="primary">cobQ</name>
    <name evidence="7" type="ORF">PAECIP111893_00894</name>
</gene>
<evidence type="ECO:0000313" key="7">
    <source>
        <dbReference type="EMBL" id="CAH1197704.1"/>
    </source>
</evidence>
<dbReference type="NCBIfam" id="NF001989">
    <property type="entry name" value="PRK00784.1"/>
    <property type="match status" value="1"/>
</dbReference>
<evidence type="ECO:0000313" key="8">
    <source>
        <dbReference type="Proteomes" id="UP000838686"/>
    </source>
</evidence>
<comment type="function">
    <text evidence="4">Catalyzes amidations at positions B, D, E, and G on adenosylcobyrinic A,C-diamide. NH(2) groups are provided by glutamine, and one molecule of ATP is hydrogenolyzed for each amidation.</text>
</comment>
<dbReference type="Pfam" id="PF07685">
    <property type="entry name" value="GATase_3"/>
    <property type="match status" value="1"/>
</dbReference>
<feature type="domain" description="CobQ/CobB/MinD/ParA nucleotide binding" evidence="5">
    <location>
        <begin position="12"/>
        <end position="238"/>
    </location>
</feature>
<comment type="similarity">
    <text evidence="4">Belongs to the CobB/CobQ family. CobQ subfamily.</text>
</comment>
<evidence type="ECO:0000259" key="6">
    <source>
        <dbReference type="Pfam" id="PF07685"/>
    </source>
</evidence>
<dbReference type="InterPro" id="IPR047045">
    <property type="entry name" value="CobQ_N"/>
</dbReference>
<keyword evidence="2 4" id="KW-0169">Cobalamin biosynthesis</keyword>
<dbReference type="RefSeq" id="WP_236339223.1">
    <property type="nucleotide sequence ID" value="NZ_CAKMMF010000004.1"/>
</dbReference>
<dbReference type="InterPro" id="IPR004459">
    <property type="entry name" value="CobQ_synth"/>
</dbReference>
<evidence type="ECO:0000256" key="3">
    <source>
        <dbReference type="ARBA" id="ARBA00022962"/>
    </source>
</evidence>
<reference evidence="7" key="1">
    <citation type="submission" date="2022-01" db="EMBL/GenBank/DDBJ databases">
        <authorList>
            <person name="Criscuolo A."/>
        </authorList>
    </citation>
    <scope>NUCLEOTIDE SEQUENCE</scope>
    <source>
        <strain evidence="7">CIP111893</strain>
    </source>
</reference>
<comment type="caution">
    <text evidence="7">The sequence shown here is derived from an EMBL/GenBank/DDBJ whole genome shotgun (WGS) entry which is preliminary data.</text>
</comment>
<dbReference type="PANTHER" id="PTHR21343:SF1">
    <property type="entry name" value="COBYRIC ACID SYNTHASE"/>
    <property type="match status" value="1"/>
</dbReference>
<dbReference type="NCBIfam" id="TIGR00313">
    <property type="entry name" value="cobQ"/>
    <property type="match status" value="1"/>
</dbReference>
<feature type="active site" description="Nucleophile" evidence="4">
    <location>
        <position position="355"/>
    </location>
</feature>
<proteinExistence type="inferred from homology"/>
<dbReference type="SUPFAM" id="SSF52317">
    <property type="entry name" value="Class I glutamine amidotransferase-like"/>
    <property type="match status" value="1"/>
</dbReference>
<dbReference type="Gene3D" id="3.40.50.880">
    <property type="match status" value="1"/>
</dbReference>
<feature type="active site" evidence="4">
    <location>
        <position position="536"/>
    </location>
</feature>
<name>A0ABM9BY53_9BACL</name>
<dbReference type="InterPro" id="IPR029062">
    <property type="entry name" value="Class_I_gatase-like"/>
</dbReference>
<sequence length="602" mass="65248">MSKITQRIARTIMVQGTASDVGKSILTAALCRILTEDGFRVAPFKSQNMSLNSYVTWDGKEIGRAQGLQADACGILATTDMNPILLKPKKDMVSQVVVHGKPLGDFAARVYREQVLGEAAVIVQEALARLRASFDIVVLEGAGSPVEINLKSRDIVNMNAAAWADAPVVLVADIDRGGMFASIVGTMELLEPHERDRVCGFIVNKFRGDVTLLKPGLDWLEERTGKPVLGVVPYLANLGLEDEDSLSLDASIASEAAGYGPVEGAGHEGHEGTLLDIVVLRLPHISNFTDVDPLRFEPDVRCRFVTNAEQWGKPDAVIIPGSKNAVDDLRYLQSSGLASCLERHVREGGHTVGICGGYEMMGARLLDPLHAESDQDETKGFGWFPFEVTFAAEKRTERIIGTAKLPGLAEAYAVEGYEIHMGEVVWIDHLIGDGASELPVAADDLIADADGARELPVGADDPVADAEGARGLHVGADDPAANADEASELLVATERPFTLRNARDENGGLAAESAASTPYQEGCVSADGRVWGTFMHGVLHNDDLRRGWLNRLRRDRGWEEATAGVRVQERREQAFQRLADHVRQHVNISFLKQVIDVEGRES</sequence>
<dbReference type="EMBL" id="CAKMMF010000004">
    <property type="protein sequence ID" value="CAH1197704.1"/>
    <property type="molecule type" value="Genomic_DNA"/>
</dbReference>
<organism evidence="7 8">
    <name type="scientific">Paenibacillus plantiphilus</name>
    <dbReference type="NCBI Taxonomy" id="2905650"/>
    <lineage>
        <taxon>Bacteria</taxon>
        <taxon>Bacillati</taxon>
        <taxon>Bacillota</taxon>
        <taxon>Bacilli</taxon>
        <taxon>Bacillales</taxon>
        <taxon>Paenibacillaceae</taxon>
        <taxon>Paenibacillus</taxon>
    </lineage>
</organism>
<dbReference type="Pfam" id="PF01656">
    <property type="entry name" value="CbiA"/>
    <property type="match status" value="1"/>
</dbReference>
<dbReference type="Proteomes" id="UP000838686">
    <property type="component" value="Unassembled WGS sequence"/>
</dbReference>
<dbReference type="SUPFAM" id="SSF52540">
    <property type="entry name" value="P-loop containing nucleoside triphosphate hydrolases"/>
    <property type="match status" value="1"/>
</dbReference>
<dbReference type="InterPro" id="IPR002586">
    <property type="entry name" value="CobQ/CobB/MinD/ParA_Nub-bd_dom"/>
</dbReference>
<dbReference type="Gene3D" id="3.40.50.300">
    <property type="entry name" value="P-loop containing nucleotide triphosphate hydrolases"/>
    <property type="match status" value="1"/>
</dbReference>
<feature type="domain" description="CobB/CobQ-like glutamine amidotransferase" evidence="6">
    <location>
        <begin position="276"/>
        <end position="426"/>
    </location>
</feature>